<feature type="compositionally biased region" description="Pro residues" evidence="1">
    <location>
        <begin position="677"/>
        <end position="693"/>
    </location>
</feature>
<proteinExistence type="predicted"/>
<evidence type="ECO:0000313" key="3">
    <source>
        <dbReference type="Proteomes" id="UP000001058"/>
    </source>
</evidence>
<feature type="compositionally biased region" description="Pro residues" evidence="1">
    <location>
        <begin position="389"/>
        <end position="508"/>
    </location>
</feature>
<reference evidence="2 3" key="1">
    <citation type="journal article" date="2010" name="Science">
        <title>Genomic analysis of organismal complexity in the multicellular green alga Volvox carteri.</title>
        <authorList>
            <person name="Prochnik S.E."/>
            <person name="Umen J."/>
            <person name="Nedelcu A.M."/>
            <person name="Hallmann A."/>
            <person name="Miller S.M."/>
            <person name="Nishii I."/>
            <person name="Ferris P."/>
            <person name="Kuo A."/>
            <person name="Mitros T."/>
            <person name="Fritz-Laylin L.K."/>
            <person name="Hellsten U."/>
            <person name="Chapman J."/>
            <person name="Simakov O."/>
            <person name="Rensing S.A."/>
            <person name="Terry A."/>
            <person name="Pangilinan J."/>
            <person name="Kapitonov V."/>
            <person name="Jurka J."/>
            <person name="Salamov A."/>
            <person name="Shapiro H."/>
            <person name="Schmutz J."/>
            <person name="Grimwood J."/>
            <person name="Lindquist E."/>
            <person name="Lucas S."/>
            <person name="Grigoriev I.V."/>
            <person name="Schmitt R."/>
            <person name="Kirk D."/>
            <person name="Rokhsar D.S."/>
        </authorList>
    </citation>
    <scope>NUCLEOTIDE SEQUENCE [LARGE SCALE GENOMIC DNA]</scope>
    <source>
        <strain evidence="3">f. Nagariensis / Eve</strain>
    </source>
</reference>
<sequence length="693" mass="72727">MYRFCNNQTLNPAIFPQLCTTVKIASSLCNDDAPEASAGLCTQLRLPYSSITEFQRCLPPYPITSTSSIKALHLTACDQMEGFWEPMAGCDTCTRQSCPDPLASLSAGCIGMPMDQCGGLDALCALGASALCGKNLRTAPPRPPSPPPEPLAIAGSPPPSLPCVTNSSLPACAAYEYPLANMTADLDSLCTPMPYMPGCTIRFACQASQVTGDFCRPMTLLATACVDMPGMTGCRPYMQLCRNTSVVRQCAQYPAIPGLPNSMQAKKAVVIDICGSSQVANISQSTKLCDDCNQLRCPDYLDPLSTLCSLSPSLPGCSTYLTWCRASSAWEAATPGSNSSLGYYCRRGQSPPPSPSPVTLLPPPLVPSSPRASLSPPPVMPNQSLNPANQPPPPTDESPTPAHQPPPPTDKSPTPANQPPPPTDKAPPPANQPPPPTDELPTPANQPPPPTDKPPTPANQSPPPTDKPPTPANQPPPPTDKSPTPAIQPPPPTDKLPTPANQPPPPTDKSPTPANQLPSPAKQPPSPTKKRSPPPANQPPSPTKKRSPPPAKQPPSPTKKRSPPPAKHSLPPAKQPPSPTNKRSPPPAKQPPSPTNKRSPPPAKHSPPPAKQPPSPTNKRSPPPAKHSPPPAKHSPPPAKQPPSPTNKRSPPPAKHSPPPAKQPPSPTNKRSSPPAKHSPPPAKQPPSPTNKR</sequence>
<dbReference type="STRING" id="3068.D8U7G6"/>
<keyword evidence="3" id="KW-1185">Reference proteome</keyword>
<dbReference type="eggNOG" id="KOG4475">
    <property type="taxonomic scope" value="Eukaryota"/>
</dbReference>
<feature type="compositionally biased region" description="Pro residues" evidence="1">
    <location>
        <begin position="350"/>
        <end position="367"/>
    </location>
</feature>
<dbReference type="KEGG" id="vcn:VOLCADRAFT_95441"/>
<accession>D8U7G6</accession>
<dbReference type="EMBL" id="GL378365">
    <property type="protein sequence ID" value="EFJ44297.1"/>
    <property type="molecule type" value="Genomic_DNA"/>
</dbReference>
<dbReference type="InParanoid" id="D8U7G6"/>
<dbReference type="AlphaFoldDB" id="D8U7G6"/>
<evidence type="ECO:0000256" key="1">
    <source>
        <dbReference type="SAM" id="MobiDB-lite"/>
    </source>
</evidence>
<organism evidence="3">
    <name type="scientific">Volvox carteri f. nagariensis</name>
    <dbReference type="NCBI Taxonomy" id="3068"/>
    <lineage>
        <taxon>Eukaryota</taxon>
        <taxon>Viridiplantae</taxon>
        <taxon>Chlorophyta</taxon>
        <taxon>core chlorophytes</taxon>
        <taxon>Chlorophyceae</taxon>
        <taxon>CS clade</taxon>
        <taxon>Chlamydomonadales</taxon>
        <taxon>Volvocaceae</taxon>
        <taxon>Volvox</taxon>
    </lineage>
</organism>
<feature type="compositionally biased region" description="Pro residues" evidence="1">
    <location>
        <begin position="521"/>
        <end position="557"/>
    </location>
</feature>
<dbReference type="RefSeq" id="XP_002954656.1">
    <property type="nucleotide sequence ID" value="XM_002954610.1"/>
</dbReference>
<protein>
    <submittedName>
        <fullName evidence="2">Copper transport accessory protein</fullName>
    </submittedName>
</protein>
<gene>
    <name evidence="2" type="ORF">VOLCADRAFT_95441</name>
</gene>
<dbReference type="OrthoDB" id="73901at2759"/>
<name>D8U7G6_VOLCA</name>
<dbReference type="GeneID" id="9626136"/>
<evidence type="ECO:0000313" key="2">
    <source>
        <dbReference type="EMBL" id="EFJ44297.1"/>
    </source>
</evidence>
<dbReference type="Proteomes" id="UP000001058">
    <property type="component" value="Unassembled WGS sequence"/>
</dbReference>
<feature type="region of interest" description="Disordered" evidence="1">
    <location>
        <begin position="348"/>
        <end position="693"/>
    </location>
</feature>
<feature type="compositionally biased region" description="Pro residues" evidence="1">
    <location>
        <begin position="573"/>
        <end position="667"/>
    </location>
</feature>